<feature type="binding site" evidence="6 7">
    <location>
        <position position="301"/>
    </location>
    <ligand>
        <name>Zn(2+)</name>
        <dbReference type="ChEBI" id="CHEBI:29105"/>
    </ligand>
</feature>
<dbReference type="PROSITE" id="PS50970">
    <property type="entry name" value="HCY"/>
    <property type="match status" value="1"/>
</dbReference>
<evidence type="ECO:0000256" key="4">
    <source>
        <dbReference type="ARBA" id="ARBA00022833"/>
    </source>
</evidence>
<feature type="binding site" evidence="6 7">
    <location>
        <position position="228"/>
    </location>
    <ligand>
        <name>Zn(2+)</name>
        <dbReference type="ChEBI" id="CHEBI:29105"/>
    </ligand>
</feature>
<dbReference type="EMBL" id="FNTV01000001">
    <property type="protein sequence ID" value="SEE75602.1"/>
    <property type="molecule type" value="Genomic_DNA"/>
</dbReference>
<evidence type="ECO:0000313" key="10">
    <source>
        <dbReference type="Proteomes" id="UP000182725"/>
    </source>
</evidence>
<gene>
    <name evidence="9" type="ORF">SAMN04489740_2433</name>
</gene>
<dbReference type="AlphaFoldDB" id="A0A1H5LEV4"/>
<dbReference type="Proteomes" id="UP000182725">
    <property type="component" value="Unassembled WGS sequence"/>
</dbReference>
<evidence type="ECO:0000256" key="2">
    <source>
        <dbReference type="ARBA" id="ARBA00022679"/>
    </source>
</evidence>
<dbReference type="GO" id="GO:0009086">
    <property type="term" value="P:methionine biosynthetic process"/>
    <property type="evidence" value="ECO:0007669"/>
    <property type="project" value="InterPro"/>
</dbReference>
<organism evidence="9 10">
    <name type="scientific">Arthrobacter alpinus</name>
    <dbReference type="NCBI Taxonomy" id="656366"/>
    <lineage>
        <taxon>Bacteria</taxon>
        <taxon>Bacillati</taxon>
        <taxon>Actinomycetota</taxon>
        <taxon>Actinomycetes</taxon>
        <taxon>Micrococcales</taxon>
        <taxon>Micrococcaceae</taxon>
        <taxon>Arthrobacter</taxon>
    </lineage>
</organism>
<evidence type="ECO:0000256" key="1">
    <source>
        <dbReference type="ARBA" id="ARBA00022603"/>
    </source>
</evidence>
<dbReference type="GO" id="GO:0032259">
    <property type="term" value="P:methylation"/>
    <property type="evidence" value="ECO:0007669"/>
    <property type="project" value="UniProtKB-KW"/>
</dbReference>
<dbReference type="GO" id="GO:0008270">
    <property type="term" value="F:zinc ion binding"/>
    <property type="evidence" value="ECO:0007669"/>
    <property type="project" value="InterPro"/>
</dbReference>
<proteinExistence type="predicted"/>
<dbReference type="PANTHER" id="PTHR46015">
    <property type="entry name" value="ZGC:172121"/>
    <property type="match status" value="1"/>
</dbReference>
<evidence type="ECO:0000313" key="9">
    <source>
        <dbReference type="EMBL" id="SEE75602.1"/>
    </source>
</evidence>
<evidence type="ECO:0000256" key="5">
    <source>
        <dbReference type="ARBA" id="ARBA00076752"/>
    </source>
</evidence>
<dbReference type="RefSeq" id="WP_074711792.1">
    <property type="nucleotide sequence ID" value="NZ_FNTV01000001.1"/>
</dbReference>
<comment type="cofactor">
    <cofactor evidence="6">
        <name>Zn(2+)</name>
        <dbReference type="ChEBI" id="CHEBI:29105"/>
    </cofactor>
    <text evidence="6">Binds 1 zinc ion per subunit.</text>
</comment>
<dbReference type="FunFam" id="3.20.20.330:FF:000002">
    <property type="entry name" value="Homocysteine S-methyltransferase"/>
    <property type="match status" value="1"/>
</dbReference>
<dbReference type="InterPro" id="IPR051486">
    <property type="entry name" value="Hcy_S-methyltransferase"/>
</dbReference>
<dbReference type="PANTHER" id="PTHR46015:SF1">
    <property type="entry name" value="HOMOCYSTEINE S-METHYLTRANSFERASE-LIKE ISOFORM 1"/>
    <property type="match status" value="1"/>
</dbReference>
<evidence type="ECO:0000256" key="6">
    <source>
        <dbReference type="PIRSR" id="PIRSR037505-2"/>
    </source>
</evidence>
<dbReference type="PIRSF" id="PIRSF037505">
    <property type="entry name" value="Betaine_HMT"/>
    <property type="match status" value="1"/>
</dbReference>
<name>A0A1H5LEV4_9MICC</name>
<dbReference type="Gene3D" id="3.20.20.330">
    <property type="entry name" value="Homocysteine-binding-like domain"/>
    <property type="match status" value="1"/>
</dbReference>
<dbReference type="InterPro" id="IPR036589">
    <property type="entry name" value="HCY_dom_sf"/>
</dbReference>
<accession>A0A1H5LEV4</accession>
<dbReference type="InterPro" id="IPR017226">
    <property type="entry name" value="BHMT-like"/>
</dbReference>
<keyword evidence="3 6" id="KW-0479">Metal-binding</keyword>
<evidence type="ECO:0000259" key="8">
    <source>
        <dbReference type="PROSITE" id="PS50970"/>
    </source>
</evidence>
<sequence length="324" mass="34225">MPLNNLLSRMLLVGADLTVDGALATELETHGCDLDDSLWSAKVLLEQPELIKRVHRDYFAAGAQIAITASYQATPQGFAQRGILEEEALELVALSVQLAQEARGEFLAENPQVTPLLVAGSVGPYGAFLADGSEYRGDYILGEDEFKNFHRPRIAALVGAGVDLLACETLPSLSEAKALLELVEEYGVESWFSFTLGDGGHISDGTPLAEVASLCEGYSHVAAIGVNCVPLELVSPALEALARATRLPLIAYPNSGESYDPTSKTWGPAPAADGAEGARTQSLAELSGSWRDAGARLVGGCCRTTPRDIAAVANAFGREVGIRL</sequence>
<dbReference type="InterPro" id="IPR003726">
    <property type="entry name" value="HCY_dom"/>
</dbReference>
<dbReference type="GO" id="GO:0033528">
    <property type="term" value="P:S-methylmethionine cycle"/>
    <property type="evidence" value="ECO:0007669"/>
    <property type="project" value="TreeGrafter"/>
</dbReference>
<evidence type="ECO:0000256" key="7">
    <source>
        <dbReference type="PROSITE-ProRule" id="PRU00333"/>
    </source>
</evidence>
<feature type="binding site" evidence="6 7">
    <location>
        <position position="302"/>
    </location>
    <ligand>
        <name>Zn(2+)</name>
        <dbReference type="ChEBI" id="CHEBI:29105"/>
    </ligand>
</feature>
<evidence type="ECO:0000256" key="3">
    <source>
        <dbReference type="ARBA" id="ARBA00022723"/>
    </source>
</evidence>
<dbReference type="Pfam" id="PF02574">
    <property type="entry name" value="S-methyl_trans"/>
    <property type="match status" value="1"/>
</dbReference>
<reference evidence="9 10" key="1">
    <citation type="submission" date="2016-10" db="EMBL/GenBank/DDBJ databases">
        <authorList>
            <person name="de Groot N.N."/>
        </authorList>
    </citation>
    <scope>NUCLEOTIDE SEQUENCE [LARGE SCALE GENOMIC DNA]</scope>
    <source>
        <strain evidence="9 10">DSM 22274</strain>
    </source>
</reference>
<protein>
    <recommendedName>
        <fullName evidence="5">S-methylmethionine:homocysteine methyltransferase</fullName>
    </recommendedName>
</protein>
<keyword evidence="1 7" id="KW-0489">Methyltransferase</keyword>
<dbReference type="SUPFAM" id="SSF82282">
    <property type="entry name" value="Homocysteine S-methyltransferase"/>
    <property type="match status" value="1"/>
</dbReference>
<dbReference type="NCBIfam" id="NF007020">
    <property type="entry name" value="PRK09485.1"/>
    <property type="match status" value="1"/>
</dbReference>
<feature type="domain" description="Hcy-binding" evidence="8">
    <location>
        <begin position="5"/>
        <end position="316"/>
    </location>
</feature>
<keyword evidence="2 7" id="KW-0808">Transferase</keyword>
<dbReference type="GO" id="GO:0008898">
    <property type="term" value="F:S-adenosylmethionine-homocysteine S-methyltransferase activity"/>
    <property type="evidence" value="ECO:0007669"/>
    <property type="project" value="TreeGrafter"/>
</dbReference>
<keyword evidence="4 6" id="KW-0862">Zinc</keyword>